<dbReference type="RefSeq" id="WP_039754681.1">
    <property type="nucleotide sequence ID" value="NZ_JTCM02000011.1"/>
</dbReference>
<dbReference type="SUPFAM" id="SSF52980">
    <property type="entry name" value="Restriction endonuclease-like"/>
    <property type="match status" value="1"/>
</dbReference>
<dbReference type="CDD" id="cd06260">
    <property type="entry name" value="DUF820-like"/>
    <property type="match status" value="1"/>
</dbReference>
<evidence type="ECO:0000313" key="3">
    <source>
        <dbReference type="Proteomes" id="UP000031549"/>
    </source>
</evidence>
<dbReference type="PANTHER" id="PTHR34107:SF7">
    <property type="entry name" value="SLR2092 PROTEIN"/>
    <property type="match status" value="1"/>
</dbReference>
<dbReference type="AlphaFoldDB" id="A0A846H622"/>
<gene>
    <name evidence="2" type="ORF">PI95_008095</name>
</gene>
<keyword evidence="2" id="KW-0255">Endonuclease</keyword>
<dbReference type="Gene3D" id="3.90.1570.10">
    <property type="entry name" value="tt1808, chain A"/>
    <property type="match status" value="1"/>
</dbReference>
<dbReference type="PANTHER" id="PTHR34107">
    <property type="entry name" value="SLL0198 PROTEIN-RELATED"/>
    <property type="match status" value="1"/>
</dbReference>
<keyword evidence="3" id="KW-1185">Reference proteome</keyword>
<keyword evidence="2" id="KW-0540">Nuclease</keyword>
<proteinExistence type="predicted"/>
<evidence type="ECO:0000259" key="1">
    <source>
        <dbReference type="Pfam" id="PF05685"/>
    </source>
</evidence>
<dbReference type="Pfam" id="PF05685">
    <property type="entry name" value="Uma2"/>
    <property type="match status" value="1"/>
</dbReference>
<dbReference type="Proteomes" id="UP000031549">
    <property type="component" value="Unassembled WGS sequence"/>
</dbReference>
<name>A0A846H622_9CYAN</name>
<dbReference type="InterPro" id="IPR008538">
    <property type="entry name" value="Uma2"/>
</dbReference>
<dbReference type="InterPro" id="IPR012296">
    <property type="entry name" value="Nuclease_put_TT1808"/>
</dbReference>
<dbReference type="InterPro" id="IPR011335">
    <property type="entry name" value="Restrct_endonuc-II-like"/>
</dbReference>
<accession>A0A846H622</accession>
<dbReference type="GO" id="GO:0004519">
    <property type="term" value="F:endonuclease activity"/>
    <property type="evidence" value="ECO:0007669"/>
    <property type="project" value="UniProtKB-KW"/>
</dbReference>
<sequence length="195" mass="22215">MEALQIALPSTLKLNIDLTDEQYFQLCQNNRDYRFEHTAEGELLIMPPTGSDTGNRNIELAYQLQAWSRQNNLGKAFDSSTGFTLPNGAKRSPDASWVKIERWNALTPEQQEKFAPICPDFVVELRSRTDSLKELQEKMQEYIDNGANLGWLIDRKKKRVEIYRPGKEVEILENPATLSGEDVLPGFVLDLTAIL</sequence>
<dbReference type="EMBL" id="JTCM02000011">
    <property type="protein sequence ID" value="NEU72533.1"/>
    <property type="molecule type" value="Genomic_DNA"/>
</dbReference>
<evidence type="ECO:0000313" key="2">
    <source>
        <dbReference type="EMBL" id="NEU72533.1"/>
    </source>
</evidence>
<feature type="domain" description="Putative restriction endonuclease" evidence="1">
    <location>
        <begin position="21"/>
        <end position="191"/>
    </location>
</feature>
<organism evidence="2 3">
    <name type="scientific">Hassallia byssoidea VB512170</name>
    <dbReference type="NCBI Taxonomy" id="1304833"/>
    <lineage>
        <taxon>Bacteria</taxon>
        <taxon>Bacillati</taxon>
        <taxon>Cyanobacteriota</taxon>
        <taxon>Cyanophyceae</taxon>
        <taxon>Nostocales</taxon>
        <taxon>Tolypothrichaceae</taxon>
        <taxon>Hassallia</taxon>
    </lineage>
</organism>
<protein>
    <submittedName>
        <fullName evidence="2">Uma2 family endonuclease</fullName>
    </submittedName>
</protein>
<reference evidence="2 3" key="1">
    <citation type="journal article" date="2015" name="Genome Announc.">
        <title>Draft Genome Sequence of Cyanobacterium Hassallia byssoidea Strain VB512170, Isolated from Monuments in India.</title>
        <authorList>
            <person name="Singh D."/>
            <person name="Chandrababunaidu M.M."/>
            <person name="Panda A."/>
            <person name="Sen D."/>
            <person name="Bhattacharyya S."/>
            <person name="Adhikary S.P."/>
            <person name="Tripathy S."/>
        </authorList>
    </citation>
    <scope>NUCLEOTIDE SEQUENCE [LARGE SCALE GENOMIC DNA]</scope>
    <source>
        <strain evidence="2 3">VB512170</strain>
    </source>
</reference>
<keyword evidence="2" id="KW-0378">Hydrolase</keyword>
<comment type="caution">
    <text evidence="2">The sequence shown here is derived from an EMBL/GenBank/DDBJ whole genome shotgun (WGS) entry which is preliminary data.</text>
</comment>